<keyword evidence="2" id="KW-1003">Cell membrane</keyword>
<evidence type="ECO:0000256" key="1">
    <source>
        <dbReference type="ARBA" id="ARBA00004651"/>
    </source>
</evidence>
<feature type="transmembrane region" description="Helical" evidence="8">
    <location>
        <begin position="482"/>
        <end position="504"/>
    </location>
</feature>
<dbReference type="GeneID" id="113521876"/>
<feature type="signal peptide" evidence="9">
    <location>
        <begin position="1"/>
        <end position="18"/>
    </location>
</feature>
<evidence type="ECO:0000256" key="7">
    <source>
        <dbReference type="ARBA" id="ARBA00023180"/>
    </source>
</evidence>
<dbReference type="Proteomes" id="UP001652740">
    <property type="component" value="Unplaced"/>
</dbReference>
<dbReference type="SUPFAM" id="SSF53850">
    <property type="entry name" value="Periplasmic binding protein-like II"/>
    <property type="match status" value="1"/>
</dbReference>
<keyword evidence="10" id="KW-1185">Reference proteome</keyword>
<name>A0ABM3MX32_GALME</name>
<proteinExistence type="predicted"/>
<dbReference type="InterPro" id="IPR052192">
    <property type="entry name" value="Insect_Ionotropic_Sensory_Rcpt"/>
</dbReference>
<keyword evidence="4 8" id="KW-1133">Transmembrane helix</keyword>
<gene>
    <name evidence="11" type="primary">LOC113521876</name>
</gene>
<feature type="chain" id="PRO_5046529136" evidence="9">
    <location>
        <begin position="19"/>
        <end position="523"/>
    </location>
</feature>
<evidence type="ECO:0000256" key="6">
    <source>
        <dbReference type="ARBA" id="ARBA00023170"/>
    </source>
</evidence>
<comment type="subcellular location">
    <subcellularLocation>
        <location evidence="1">Cell membrane</location>
        <topology evidence="1">Multi-pass membrane protein</topology>
    </subcellularLocation>
</comment>
<evidence type="ECO:0000256" key="4">
    <source>
        <dbReference type="ARBA" id="ARBA00022989"/>
    </source>
</evidence>
<keyword evidence="7" id="KW-0325">Glycoprotein</keyword>
<keyword evidence="3 8" id="KW-0812">Transmembrane</keyword>
<dbReference type="Gene3D" id="3.40.190.10">
    <property type="entry name" value="Periplasmic binding protein-like II"/>
    <property type="match status" value="2"/>
</dbReference>
<keyword evidence="5 8" id="KW-0472">Membrane</keyword>
<dbReference type="RefSeq" id="XP_052755908.1">
    <property type="nucleotide sequence ID" value="XM_052899948.1"/>
</dbReference>
<evidence type="ECO:0000313" key="11">
    <source>
        <dbReference type="RefSeq" id="XP_052755908.1"/>
    </source>
</evidence>
<evidence type="ECO:0000256" key="5">
    <source>
        <dbReference type="ARBA" id="ARBA00023136"/>
    </source>
</evidence>
<dbReference type="PANTHER" id="PTHR42643">
    <property type="entry name" value="IONOTROPIC RECEPTOR 20A-RELATED"/>
    <property type="match status" value="1"/>
</dbReference>
<evidence type="ECO:0000256" key="9">
    <source>
        <dbReference type="SAM" id="SignalP"/>
    </source>
</evidence>
<organism evidence="10 11">
    <name type="scientific">Galleria mellonella</name>
    <name type="common">Greater wax moth</name>
    <dbReference type="NCBI Taxonomy" id="7137"/>
    <lineage>
        <taxon>Eukaryota</taxon>
        <taxon>Metazoa</taxon>
        <taxon>Ecdysozoa</taxon>
        <taxon>Arthropoda</taxon>
        <taxon>Hexapoda</taxon>
        <taxon>Insecta</taxon>
        <taxon>Pterygota</taxon>
        <taxon>Neoptera</taxon>
        <taxon>Endopterygota</taxon>
        <taxon>Lepidoptera</taxon>
        <taxon>Glossata</taxon>
        <taxon>Ditrysia</taxon>
        <taxon>Pyraloidea</taxon>
        <taxon>Pyralidae</taxon>
        <taxon>Galleriinae</taxon>
        <taxon>Galleria</taxon>
    </lineage>
</organism>
<dbReference type="PANTHER" id="PTHR42643:SF33">
    <property type="entry name" value="GLUTAMATE RECEPTOR 2-LIKE PROTEIN"/>
    <property type="match status" value="1"/>
</dbReference>
<sequence length="523" mass="60558">MNIIRVFILVTLVKLICAKDDHTINFIRDFIENERKPTHLILNDLCWPKHIKVKLTKKLSKDGCRVSSSTNTLHECQKHGIMFLLDLDCPQSEDAIEIASSRNLFGSPYRWLILSTNPEQLESSVLWESPVLPDSDLVLAEKSENGYKLTELHKTSKNMSMISSPRGYYNGTLVDVRTHREIFRRRRNLMGAPLTMSNVIQDSNKTMYHLPREDRLDLQNDVIAKTSWMNARLAFQMLNATARYIFSHRWGYKQNGQWSGMINDLHTGRADVGTNCLGTMTDRFEVILYTDTLARYRVAFILRQPPLSYVSNIFSLPFSTSVWIAIALCSCLSMFALYFTSKWEVRKGKLYNDSLHMAVYKKIKPEKSNGLLYEMNEGVEKIRQGLFAFHSITEPVYRRIEQTFLEGEKCDLVEIDYLNAFDPFTPVKKDSPYLELMRVVFKQLAESGIRTAIHKRMFIPKPHCSTKMAAFSSVGMMDLKPVLLLMVYGAVLSLAILVLEMVHYRLYTTRKRERKTKKSKYIY</sequence>
<evidence type="ECO:0000313" key="10">
    <source>
        <dbReference type="Proteomes" id="UP001652740"/>
    </source>
</evidence>
<accession>A0ABM3MX32</accession>
<reference evidence="11" key="1">
    <citation type="submission" date="2025-08" db="UniProtKB">
        <authorList>
            <consortium name="RefSeq"/>
        </authorList>
    </citation>
    <scope>IDENTIFICATION</scope>
    <source>
        <tissue evidence="11">Whole larvae</tissue>
    </source>
</reference>
<evidence type="ECO:0000256" key="8">
    <source>
        <dbReference type="SAM" id="Phobius"/>
    </source>
</evidence>
<evidence type="ECO:0000256" key="2">
    <source>
        <dbReference type="ARBA" id="ARBA00022475"/>
    </source>
</evidence>
<keyword evidence="9" id="KW-0732">Signal</keyword>
<protein>
    <submittedName>
        <fullName evidence="11">Uncharacterized protein LOC113521876 isoform X2</fullName>
    </submittedName>
</protein>
<evidence type="ECO:0000256" key="3">
    <source>
        <dbReference type="ARBA" id="ARBA00022692"/>
    </source>
</evidence>
<keyword evidence="6" id="KW-0675">Receptor</keyword>